<feature type="compositionally biased region" description="Pro residues" evidence="2">
    <location>
        <begin position="74"/>
        <end position="87"/>
    </location>
</feature>
<evidence type="ECO:0000313" key="5">
    <source>
        <dbReference type="WBParaSite" id="sdigi.contig26.g2069.t1"/>
    </source>
</evidence>
<keyword evidence="3" id="KW-0472">Membrane</keyword>
<evidence type="ECO:0000256" key="2">
    <source>
        <dbReference type="SAM" id="MobiDB-lite"/>
    </source>
</evidence>
<feature type="compositionally biased region" description="Basic and acidic residues" evidence="2">
    <location>
        <begin position="516"/>
        <end position="538"/>
    </location>
</feature>
<evidence type="ECO:0000313" key="4">
    <source>
        <dbReference type="Proteomes" id="UP000887581"/>
    </source>
</evidence>
<keyword evidence="1" id="KW-0677">Repeat</keyword>
<accession>A0A915PMA4</accession>
<evidence type="ECO:0000256" key="3">
    <source>
        <dbReference type="SAM" id="Phobius"/>
    </source>
</evidence>
<dbReference type="InterPro" id="IPR008160">
    <property type="entry name" value="Collagen"/>
</dbReference>
<organism evidence="4 5">
    <name type="scientific">Setaria digitata</name>
    <dbReference type="NCBI Taxonomy" id="48799"/>
    <lineage>
        <taxon>Eukaryota</taxon>
        <taxon>Metazoa</taxon>
        <taxon>Ecdysozoa</taxon>
        <taxon>Nematoda</taxon>
        <taxon>Chromadorea</taxon>
        <taxon>Rhabditida</taxon>
        <taxon>Spirurina</taxon>
        <taxon>Spiruromorpha</taxon>
        <taxon>Filarioidea</taxon>
        <taxon>Setariidae</taxon>
        <taxon>Setaria</taxon>
    </lineage>
</organism>
<feature type="region of interest" description="Disordered" evidence="2">
    <location>
        <begin position="452"/>
        <end position="476"/>
    </location>
</feature>
<dbReference type="Proteomes" id="UP000887581">
    <property type="component" value="Unplaced"/>
</dbReference>
<keyword evidence="4" id="KW-1185">Reference proteome</keyword>
<dbReference type="Pfam" id="PF01391">
    <property type="entry name" value="Collagen"/>
    <property type="match status" value="1"/>
</dbReference>
<dbReference type="AlphaFoldDB" id="A0A915PMA4"/>
<evidence type="ECO:0000256" key="1">
    <source>
        <dbReference type="ARBA" id="ARBA00022737"/>
    </source>
</evidence>
<sequence>MFYETVAGVTFLFSALTILAQLTLLPILFKHTGSMKRDVEEHMKVFRSLADIGKIHLAEKHHELFRKKRSAEFCPPPKAGLPGPPGDPGEDGEKGDDGPVGLPGKSTFEILDEIQQQCIICPQGERGPPGAPGNQGTQGPKGDRGVPGIPGSDGQDGEIGLEGPEGYNGTAGMRGPKGPDGKPATGGVGEPGPKGLPGSIGRTGPQGPRGKRNYVYGPPGPDGKKGVKGMDGLPGNFGPKGSRGPTGEPGADALFCPCPLEMELLGGKNTQRLQLKTMMEGMKKKRKNLHEKYVDEAIVNDVVSSSSSLSSLSSFNNDNDNKQKDKDNSFIVSLSSPEDISQLDEESLPSIIEYNDVTDGAVDDEISDKLNKMISTASFNHSPNEQIEVSSDKKDTLSRNIASSGIEDIKNVQNGDKWDRAESKNLLTSIHNSKTHSTTSDQHNSDRLADLIDNDYDSDDYSFQNNTEQQVPPATESIIHQPQLLSDIANYLTPNRRITIGDTKHGDNNQILRISRDQERSTEDKESSIGLGKDEKQQSTKTTVESPVTGYPDETTGTIRPRFIYVTKRPTLS</sequence>
<reference evidence="5" key="1">
    <citation type="submission" date="2022-11" db="UniProtKB">
        <authorList>
            <consortium name="WormBaseParasite"/>
        </authorList>
    </citation>
    <scope>IDENTIFICATION</scope>
</reference>
<proteinExistence type="predicted"/>
<feature type="region of interest" description="Disordered" evidence="2">
    <location>
        <begin position="122"/>
        <end position="248"/>
    </location>
</feature>
<feature type="compositionally biased region" description="Low complexity" evidence="2">
    <location>
        <begin position="308"/>
        <end position="318"/>
    </location>
</feature>
<dbReference type="PANTHER" id="PTHR24637:SF334">
    <property type="entry name" value="NEMATODE CUTICLE COLLAGEN N-TERMINAL DOMAIN-CONTAINING PROTEIN"/>
    <property type="match status" value="1"/>
</dbReference>
<keyword evidence="3" id="KW-0812">Transmembrane</keyword>
<feature type="region of interest" description="Disordered" evidence="2">
    <location>
        <begin position="72"/>
        <end position="105"/>
    </location>
</feature>
<feature type="transmembrane region" description="Helical" evidence="3">
    <location>
        <begin position="6"/>
        <end position="29"/>
    </location>
</feature>
<dbReference type="PANTHER" id="PTHR24637">
    <property type="entry name" value="COLLAGEN"/>
    <property type="match status" value="1"/>
</dbReference>
<name>A0A915PMA4_9BILA</name>
<dbReference type="WBParaSite" id="sdigi.contig26.g2069.t1">
    <property type="protein sequence ID" value="sdigi.contig26.g2069.t1"/>
    <property type="gene ID" value="sdigi.contig26.g2069"/>
</dbReference>
<keyword evidence="3" id="KW-1133">Transmembrane helix</keyword>
<protein>
    <submittedName>
        <fullName evidence="5">Cuticle collagen sqt-1</fullName>
    </submittedName>
</protein>
<feature type="compositionally biased region" description="Polar residues" evidence="2">
    <location>
        <begin position="463"/>
        <end position="476"/>
    </location>
</feature>
<feature type="region of interest" description="Disordered" evidence="2">
    <location>
        <begin position="516"/>
        <end position="556"/>
    </location>
</feature>
<feature type="region of interest" description="Disordered" evidence="2">
    <location>
        <begin position="308"/>
        <end position="327"/>
    </location>
</feature>